<dbReference type="Pfam" id="PF00005">
    <property type="entry name" value="ABC_tran"/>
    <property type="match status" value="1"/>
</dbReference>
<evidence type="ECO:0000259" key="3">
    <source>
        <dbReference type="PROSITE" id="PS50893"/>
    </source>
</evidence>
<dbReference type="SMART" id="SM00382">
    <property type="entry name" value="AAA"/>
    <property type="match status" value="1"/>
</dbReference>
<name>A0A7W3NR08_STRMR</name>
<dbReference type="PROSITE" id="PS50893">
    <property type="entry name" value="ABC_TRANSPORTER_2"/>
    <property type="match status" value="1"/>
</dbReference>
<dbReference type="InterPro" id="IPR003593">
    <property type="entry name" value="AAA+_ATPase"/>
</dbReference>
<feature type="domain" description="ABC transporter" evidence="3">
    <location>
        <begin position="14"/>
        <end position="245"/>
    </location>
</feature>
<comment type="caution">
    <text evidence="4">The sequence shown here is derived from an EMBL/GenBank/DDBJ whole genome shotgun (WGS) entry which is preliminary data.</text>
</comment>
<dbReference type="EMBL" id="JACJIJ010000002">
    <property type="protein sequence ID" value="MBA9055120.1"/>
    <property type="molecule type" value="Genomic_DNA"/>
</dbReference>
<keyword evidence="1" id="KW-0547">Nucleotide-binding</keyword>
<dbReference type="AlphaFoldDB" id="A0A7W3NR08"/>
<dbReference type="CDD" id="cd03230">
    <property type="entry name" value="ABC_DR_subfamily_A"/>
    <property type="match status" value="1"/>
</dbReference>
<sequence>MNYASPAPPPPAAIHADHLTVVRGPRPVLHDLSFTVPPGRITGLLGPSGCGKSTLMRAVAGTQAKVTGTLDVLGRPAGHPALRTRVGYVTQAPSVYADLTVRQNLAYFAAVLDPGRAAADRRRANITRVITDVDLTTHADALAGSLSGGQRSRVSLAVALLGTPELLVLDEPTVGLDPVLRRDLWQLFHDLAATRGTTLLVSSHVMDEAERCDRLLLMREGAILADDTPEALRARTGTETVEAAFLHLVDEATTAARAETNVKERTR</sequence>
<dbReference type="PROSITE" id="PS00211">
    <property type="entry name" value="ABC_TRANSPORTER_1"/>
    <property type="match status" value="1"/>
</dbReference>
<dbReference type="InterPro" id="IPR003439">
    <property type="entry name" value="ABC_transporter-like_ATP-bd"/>
</dbReference>
<reference evidence="4 5" key="1">
    <citation type="submission" date="2020-08" db="EMBL/GenBank/DDBJ databases">
        <title>Sequencing the genomes of 1000 actinobacteria strains.</title>
        <authorList>
            <person name="Klenk H.-P."/>
        </authorList>
    </citation>
    <scope>NUCLEOTIDE SEQUENCE [LARGE SCALE GENOMIC DNA]</scope>
    <source>
        <strain evidence="4 5">DSM 41827</strain>
    </source>
</reference>
<dbReference type="Gene3D" id="3.40.50.300">
    <property type="entry name" value="P-loop containing nucleotide triphosphate hydrolases"/>
    <property type="match status" value="1"/>
</dbReference>
<gene>
    <name evidence="4" type="ORF">HDA42_004298</name>
</gene>
<dbReference type="GO" id="GO:0005524">
    <property type="term" value="F:ATP binding"/>
    <property type="evidence" value="ECO:0007669"/>
    <property type="project" value="UniProtKB-KW"/>
</dbReference>
<keyword evidence="2 4" id="KW-0067">ATP-binding</keyword>
<evidence type="ECO:0000256" key="2">
    <source>
        <dbReference type="ARBA" id="ARBA00022840"/>
    </source>
</evidence>
<evidence type="ECO:0000313" key="4">
    <source>
        <dbReference type="EMBL" id="MBA9055120.1"/>
    </source>
</evidence>
<protein>
    <submittedName>
        <fullName evidence="4">ABC-2 type transport system ATP-binding protein</fullName>
    </submittedName>
</protein>
<organism evidence="4 5">
    <name type="scientific">Streptomyces murinus</name>
    <dbReference type="NCBI Taxonomy" id="33900"/>
    <lineage>
        <taxon>Bacteria</taxon>
        <taxon>Bacillati</taxon>
        <taxon>Actinomycetota</taxon>
        <taxon>Actinomycetes</taxon>
        <taxon>Kitasatosporales</taxon>
        <taxon>Streptomycetaceae</taxon>
        <taxon>Streptomyces</taxon>
    </lineage>
</organism>
<dbReference type="Proteomes" id="UP000577386">
    <property type="component" value="Unassembled WGS sequence"/>
</dbReference>
<dbReference type="InterPro" id="IPR017871">
    <property type="entry name" value="ABC_transporter-like_CS"/>
</dbReference>
<evidence type="ECO:0000256" key="1">
    <source>
        <dbReference type="ARBA" id="ARBA00022741"/>
    </source>
</evidence>
<keyword evidence="5" id="KW-1185">Reference proteome</keyword>
<evidence type="ECO:0000313" key="5">
    <source>
        <dbReference type="Proteomes" id="UP000577386"/>
    </source>
</evidence>
<dbReference type="SUPFAM" id="SSF52540">
    <property type="entry name" value="P-loop containing nucleoside triphosphate hydrolases"/>
    <property type="match status" value="1"/>
</dbReference>
<dbReference type="RefSeq" id="WP_182776344.1">
    <property type="nucleotide sequence ID" value="NZ_BAAAHW010000060.1"/>
</dbReference>
<dbReference type="PANTHER" id="PTHR43038">
    <property type="entry name" value="ATP-BINDING CASSETTE, SUB-FAMILY H, MEMBER 1"/>
    <property type="match status" value="1"/>
</dbReference>
<dbReference type="PANTHER" id="PTHR43038:SF3">
    <property type="entry name" value="ABC TRANSPORTER G FAMILY MEMBER 20 ISOFORM X1"/>
    <property type="match status" value="1"/>
</dbReference>
<dbReference type="GO" id="GO:0016887">
    <property type="term" value="F:ATP hydrolysis activity"/>
    <property type="evidence" value="ECO:0007669"/>
    <property type="project" value="InterPro"/>
</dbReference>
<dbReference type="InterPro" id="IPR027417">
    <property type="entry name" value="P-loop_NTPase"/>
</dbReference>
<accession>A0A7W3NR08</accession>
<proteinExistence type="predicted"/>
<dbReference type="GeneID" id="93975579"/>